<evidence type="ECO:0000256" key="1">
    <source>
        <dbReference type="SAM" id="MobiDB-lite"/>
    </source>
</evidence>
<dbReference type="RefSeq" id="WP_252620803.1">
    <property type="nucleotide sequence ID" value="NZ_CP099490.1"/>
</dbReference>
<dbReference type="Proteomes" id="UP001056535">
    <property type="component" value="Chromosome"/>
</dbReference>
<name>A0ABY4YH54_9MICO</name>
<feature type="region of interest" description="Disordered" evidence="1">
    <location>
        <begin position="41"/>
        <end position="97"/>
    </location>
</feature>
<sequence>MAPSTRTQNVIVTVLAVLAIGLSGFAMWSVAQPHSSLVDGATATTRPATGSDNQAAATSTAAPTGDEDETTESATGETETATASNASVDSESTPSVESWVDAWSGEADLLVIGDGLSNMPNQWVQLWARQVGQDRPVQLHHWGERSNVSFNDPRVLSEAGGAALTVWSASRAGSSVADAAEHYERFVEASTTPDAVLVTLGHSSGREDVAAGLDALLDQIDETIPVLIAIGPEGLYADGVGDAFLDWAQDHDDRVSMLDIRPVAPAYPTAEQWALAFQEALDSP</sequence>
<keyword evidence="3" id="KW-1185">Reference proteome</keyword>
<evidence type="ECO:0008006" key="4">
    <source>
        <dbReference type="Google" id="ProtNLM"/>
    </source>
</evidence>
<dbReference type="EMBL" id="CP099490">
    <property type="protein sequence ID" value="USQ76108.1"/>
    <property type="molecule type" value="Genomic_DNA"/>
</dbReference>
<protein>
    <recommendedName>
        <fullName evidence="4">GDSL-like lipase/acylhydrolase family protein</fullName>
    </recommendedName>
</protein>
<organism evidence="2 3">
    <name type="scientific">Ornithinimicrobium cryptoxanthini</name>
    <dbReference type="NCBI Taxonomy" id="2934161"/>
    <lineage>
        <taxon>Bacteria</taxon>
        <taxon>Bacillati</taxon>
        <taxon>Actinomycetota</taxon>
        <taxon>Actinomycetes</taxon>
        <taxon>Micrococcales</taxon>
        <taxon>Ornithinimicrobiaceae</taxon>
        <taxon>Ornithinimicrobium</taxon>
    </lineage>
</organism>
<accession>A0ABY4YH54</accession>
<gene>
    <name evidence="2" type="ORF">NF557_16200</name>
</gene>
<evidence type="ECO:0000313" key="2">
    <source>
        <dbReference type="EMBL" id="USQ76108.1"/>
    </source>
</evidence>
<evidence type="ECO:0000313" key="3">
    <source>
        <dbReference type="Proteomes" id="UP001056535"/>
    </source>
</evidence>
<feature type="compositionally biased region" description="Low complexity" evidence="1">
    <location>
        <begin position="72"/>
        <end position="84"/>
    </location>
</feature>
<reference evidence="2" key="1">
    <citation type="submission" date="2022-06" db="EMBL/GenBank/DDBJ databases">
        <title>Ornithinimicrobium JY.X270.</title>
        <authorList>
            <person name="Huang Y."/>
        </authorList>
    </citation>
    <scope>NUCLEOTIDE SEQUENCE</scope>
    <source>
        <strain evidence="2">JY.X270</strain>
    </source>
</reference>
<feature type="compositionally biased region" description="Polar residues" evidence="1">
    <location>
        <begin position="85"/>
        <end position="96"/>
    </location>
</feature>
<feature type="compositionally biased region" description="Polar residues" evidence="1">
    <location>
        <begin position="42"/>
        <end position="62"/>
    </location>
</feature>
<proteinExistence type="predicted"/>